<dbReference type="Proteomes" id="UP001159405">
    <property type="component" value="Unassembled WGS sequence"/>
</dbReference>
<dbReference type="SMART" id="SM00389">
    <property type="entry name" value="HOX"/>
    <property type="match status" value="1"/>
</dbReference>
<dbReference type="EMBL" id="CALNXK010000111">
    <property type="protein sequence ID" value="CAH3158553.1"/>
    <property type="molecule type" value="Genomic_DNA"/>
</dbReference>
<organism evidence="6 7">
    <name type="scientific">Porites lobata</name>
    <dbReference type="NCBI Taxonomy" id="104759"/>
    <lineage>
        <taxon>Eukaryota</taxon>
        <taxon>Metazoa</taxon>
        <taxon>Cnidaria</taxon>
        <taxon>Anthozoa</taxon>
        <taxon>Hexacorallia</taxon>
        <taxon>Scleractinia</taxon>
        <taxon>Fungiina</taxon>
        <taxon>Poritidae</taxon>
        <taxon>Porites</taxon>
    </lineage>
</organism>
<evidence type="ECO:0000256" key="4">
    <source>
        <dbReference type="SAM" id="MobiDB-lite"/>
    </source>
</evidence>
<evidence type="ECO:0000313" key="6">
    <source>
        <dbReference type="EMBL" id="CAH3158553.1"/>
    </source>
</evidence>
<gene>
    <name evidence="6" type="ORF">PLOB_00003238</name>
</gene>
<dbReference type="InterPro" id="IPR051775">
    <property type="entry name" value="Homeobox_domain"/>
</dbReference>
<comment type="caution">
    <text evidence="6">The sequence shown here is derived from an EMBL/GenBank/DDBJ whole genome shotgun (WGS) entry which is preliminary data.</text>
</comment>
<keyword evidence="7" id="KW-1185">Reference proteome</keyword>
<dbReference type="InterPro" id="IPR001356">
    <property type="entry name" value="HD"/>
</dbReference>
<feature type="region of interest" description="Disordered" evidence="4">
    <location>
        <begin position="127"/>
        <end position="159"/>
    </location>
</feature>
<dbReference type="PROSITE" id="PS50071">
    <property type="entry name" value="HOMEOBOX_2"/>
    <property type="match status" value="1"/>
</dbReference>
<protein>
    <recommendedName>
        <fullName evidence="5">Homeobox domain-containing protein</fullName>
    </recommendedName>
</protein>
<feature type="compositionally biased region" description="Basic and acidic residues" evidence="4">
    <location>
        <begin position="230"/>
        <end position="250"/>
    </location>
</feature>
<proteinExistence type="predicted"/>
<name>A0ABN8Q7V0_9CNID</name>
<reference evidence="6 7" key="1">
    <citation type="submission" date="2022-05" db="EMBL/GenBank/DDBJ databases">
        <authorList>
            <consortium name="Genoscope - CEA"/>
            <person name="William W."/>
        </authorList>
    </citation>
    <scope>NUCLEOTIDE SEQUENCE [LARGE SCALE GENOMIC DNA]</scope>
</reference>
<evidence type="ECO:0000256" key="1">
    <source>
        <dbReference type="ARBA" id="ARBA00004123"/>
    </source>
</evidence>
<feature type="domain" description="Homeobox" evidence="5">
    <location>
        <begin position="151"/>
        <end position="211"/>
    </location>
</feature>
<dbReference type="CDD" id="cd00086">
    <property type="entry name" value="homeodomain"/>
    <property type="match status" value="1"/>
</dbReference>
<feature type="region of interest" description="Disordered" evidence="4">
    <location>
        <begin position="230"/>
        <end position="274"/>
    </location>
</feature>
<evidence type="ECO:0000313" key="7">
    <source>
        <dbReference type="Proteomes" id="UP001159405"/>
    </source>
</evidence>
<dbReference type="PANTHER" id="PTHR24323:SF7">
    <property type="entry name" value="HOMEOBOX DOMAIN-CONTAINING PROTEIN"/>
    <property type="match status" value="1"/>
</dbReference>
<evidence type="ECO:0000256" key="3">
    <source>
        <dbReference type="RuleBase" id="RU000682"/>
    </source>
</evidence>
<accession>A0ABN8Q7V0</accession>
<feature type="DNA-binding region" description="Homeobox" evidence="2">
    <location>
        <begin position="153"/>
        <end position="212"/>
    </location>
</feature>
<evidence type="ECO:0000256" key="2">
    <source>
        <dbReference type="PROSITE-ProRule" id="PRU00108"/>
    </source>
</evidence>
<dbReference type="InterPro" id="IPR009057">
    <property type="entry name" value="Homeodomain-like_sf"/>
</dbReference>
<keyword evidence="2 3" id="KW-0371">Homeobox</keyword>
<keyword evidence="2 3" id="KW-0539">Nucleus</keyword>
<sequence>MADPQQKTNNITPDVLEAAEILVMMRQGMRGFLEAQQARYGMPYVYYTSLNPTISQLHYFSAHGLPFSPLYDISPIAPAAYQFSPLAQAQQELYYGMLTSAQCIVGPPRKQDSTGVDFTVGFREKESLQPVSKKPRLLETGSPEQTTTEKQESKRKRKNLTKEQLEILESVYEKDKYPHIDDRIKLEKPTNLTEDRIQVWFQNRRAKDRKKLEAQKLQQYYVERRRKVSEEFREDVADGTKFANKKEPGHIRKNSGSDLSENDESDSLGFSENK</sequence>
<dbReference type="PANTHER" id="PTHR24323">
    <property type="entry name" value="CEH-10 HOMEODOMAIN-CONTAINING HOMOLOG"/>
    <property type="match status" value="1"/>
</dbReference>
<evidence type="ECO:0000259" key="5">
    <source>
        <dbReference type="PROSITE" id="PS50071"/>
    </source>
</evidence>
<dbReference type="SUPFAM" id="SSF46689">
    <property type="entry name" value="Homeodomain-like"/>
    <property type="match status" value="1"/>
</dbReference>
<comment type="subcellular location">
    <subcellularLocation>
        <location evidence="1 2 3">Nucleus</location>
    </subcellularLocation>
</comment>
<dbReference type="Pfam" id="PF00046">
    <property type="entry name" value="Homeodomain"/>
    <property type="match status" value="1"/>
</dbReference>
<keyword evidence="2 3" id="KW-0238">DNA-binding</keyword>
<dbReference type="Gene3D" id="1.10.10.60">
    <property type="entry name" value="Homeodomain-like"/>
    <property type="match status" value="1"/>
</dbReference>